<dbReference type="InterPro" id="IPR036397">
    <property type="entry name" value="RNaseH_sf"/>
</dbReference>
<dbReference type="GO" id="GO:0003676">
    <property type="term" value="F:nucleic acid binding"/>
    <property type="evidence" value="ECO:0007669"/>
    <property type="project" value="InterPro"/>
</dbReference>
<dbReference type="Pfam" id="PF13966">
    <property type="entry name" value="zf-RVT"/>
    <property type="match status" value="1"/>
</dbReference>
<dbReference type="InterPro" id="IPR012337">
    <property type="entry name" value="RNaseH-like_sf"/>
</dbReference>
<name>A0AA39VUH0_ACESA</name>
<evidence type="ECO:0000259" key="1">
    <source>
        <dbReference type="PROSITE" id="PS50878"/>
    </source>
</evidence>
<reference evidence="2" key="2">
    <citation type="submission" date="2023-06" db="EMBL/GenBank/DDBJ databases">
        <authorList>
            <person name="Swenson N.G."/>
            <person name="Wegrzyn J.L."/>
            <person name="Mcevoy S.L."/>
        </authorList>
    </citation>
    <scope>NUCLEOTIDE SEQUENCE</scope>
    <source>
        <strain evidence="2">NS2018</strain>
        <tissue evidence="2">Leaf</tissue>
    </source>
</reference>
<dbReference type="EMBL" id="JAUESC010000380">
    <property type="protein sequence ID" value="KAK0592975.1"/>
    <property type="molecule type" value="Genomic_DNA"/>
</dbReference>
<dbReference type="AlphaFoldDB" id="A0AA39VUH0"/>
<organism evidence="2 3">
    <name type="scientific">Acer saccharum</name>
    <name type="common">Sugar maple</name>
    <dbReference type="NCBI Taxonomy" id="4024"/>
    <lineage>
        <taxon>Eukaryota</taxon>
        <taxon>Viridiplantae</taxon>
        <taxon>Streptophyta</taxon>
        <taxon>Embryophyta</taxon>
        <taxon>Tracheophyta</taxon>
        <taxon>Spermatophyta</taxon>
        <taxon>Magnoliopsida</taxon>
        <taxon>eudicotyledons</taxon>
        <taxon>Gunneridae</taxon>
        <taxon>Pentapetalae</taxon>
        <taxon>rosids</taxon>
        <taxon>malvids</taxon>
        <taxon>Sapindales</taxon>
        <taxon>Sapindaceae</taxon>
        <taxon>Hippocastanoideae</taxon>
        <taxon>Acereae</taxon>
        <taxon>Acer</taxon>
    </lineage>
</organism>
<dbReference type="Proteomes" id="UP001168877">
    <property type="component" value="Unassembled WGS sequence"/>
</dbReference>
<reference evidence="2" key="1">
    <citation type="journal article" date="2022" name="Plant J.">
        <title>Strategies of tolerance reflected in two North American maple genomes.</title>
        <authorList>
            <person name="McEvoy S.L."/>
            <person name="Sezen U.U."/>
            <person name="Trouern-Trend A."/>
            <person name="McMahon S.M."/>
            <person name="Schaberg P.G."/>
            <person name="Yang J."/>
            <person name="Wegrzyn J.L."/>
            <person name="Swenson N.G."/>
        </authorList>
    </citation>
    <scope>NUCLEOTIDE SEQUENCE</scope>
    <source>
        <strain evidence="2">NS2018</strain>
    </source>
</reference>
<feature type="domain" description="Reverse transcriptase" evidence="1">
    <location>
        <begin position="1"/>
        <end position="168"/>
    </location>
</feature>
<dbReference type="Gene3D" id="3.30.420.10">
    <property type="entry name" value="Ribonuclease H-like superfamily/Ribonuclease H"/>
    <property type="match status" value="1"/>
</dbReference>
<dbReference type="InterPro" id="IPR002156">
    <property type="entry name" value="RNaseH_domain"/>
</dbReference>
<dbReference type="SUPFAM" id="SSF53098">
    <property type="entry name" value="Ribonuclease H-like"/>
    <property type="match status" value="1"/>
</dbReference>
<protein>
    <recommendedName>
        <fullName evidence="1">Reverse transcriptase domain-containing protein</fullName>
    </recommendedName>
</protein>
<dbReference type="PROSITE" id="PS50878">
    <property type="entry name" value="RT_POL"/>
    <property type="match status" value="1"/>
</dbReference>
<dbReference type="PANTHER" id="PTHR33116:SF86">
    <property type="entry name" value="REVERSE TRANSCRIPTASE DOMAIN-CONTAINING PROTEIN"/>
    <property type="match status" value="1"/>
</dbReference>
<evidence type="ECO:0000313" key="3">
    <source>
        <dbReference type="Proteomes" id="UP001168877"/>
    </source>
</evidence>
<dbReference type="CDD" id="cd06222">
    <property type="entry name" value="RNase_H_like"/>
    <property type="match status" value="1"/>
</dbReference>
<keyword evidence="3" id="KW-1185">Reference proteome</keyword>
<dbReference type="InterPro" id="IPR000477">
    <property type="entry name" value="RT_dom"/>
</dbReference>
<proteinExistence type="predicted"/>
<dbReference type="Pfam" id="PF13456">
    <property type="entry name" value="RVT_3"/>
    <property type="match status" value="1"/>
</dbReference>
<evidence type="ECO:0000313" key="2">
    <source>
        <dbReference type="EMBL" id="KAK0592975.1"/>
    </source>
</evidence>
<dbReference type="Pfam" id="PF00078">
    <property type="entry name" value="RVT_1"/>
    <property type="match status" value="1"/>
</dbReference>
<gene>
    <name evidence="2" type="ORF">LWI29_028449</name>
</gene>
<accession>A0AA39VUH0</accession>
<comment type="caution">
    <text evidence="2">The sequence shown here is derived from an EMBL/GenBank/DDBJ whole genome shotgun (WGS) entry which is preliminary data.</text>
</comment>
<dbReference type="InterPro" id="IPR043502">
    <property type="entry name" value="DNA/RNA_pol_sf"/>
</dbReference>
<dbReference type="InterPro" id="IPR026960">
    <property type="entry name" value="RVT-Znf"/>
</dbReference>
<dbReference type="SUPFAM" id="SSF56672">
    <property type="entry name" value="DNA/RNA polymerases"/>
    <property type="match status" value="1"/>
</dbReference>
<dbReference type="PANTHER" id="PTHR33116">
    <property type="entry name" value="REVERSE TRANSCRIPTASE ZINC-BINDING DOMAIN-CONTAINING PROTEIN-RELATED-RELATED"/>
    <property type="match status" value="1"/>
</dbReference>
<dbReference type="InterPro" id="IPR044730">
    <property type="entry name" value="RNase_H-like_dom_plant"/>
</dbReference>
<sequence length="744" mass="83770">MALKLDMSKAYDRVEWSFLAGMMRCLGFSAGWINRIMKCVTSVSFSFLVNGAVCGDLKPSRGLRQGDPLSPYLFLVCAEGLSRLIYSAVEKGDMAGFRCSRSGPKLSHLFFADDSLMFSKASDKDCQTIKRVLGFYAKASGQENKRQLFASIRDRIWGKIKGWQSKLFSAGGKEVLLKAVVQAIPAYSMSLFRLPKGLVHDIHRLCTRFWWGSSDDARKTHWGSWQKLCQPKDSGGLGFRDLFIFNQALLAKQCWRLICQPQSLAARVLKHCYFPETSVLQASCGNSCSFLWRSFMWGKELLEAGLRWRIGTGNSVFIYKDCWLPRPSTFKPFSPPRLGQTAKVHELMLPSGGWNVGLIREIFWPEDANLILSLPCSVGSQPDSLMWHYDKYGAYSVKSGYRLGCELSSNASSSGLSSKESWWKFFWRIRIPTKVKIFIWRACLNWIPTRCNLAKRGMHLEIICPMCNKVPETTLHALWTCPTLLHIRATCSFLKGFCVTDAMQFMDVMLLCMNNLLTAEFETFCLIFWRVWFRRNRLIHDNQLLDITEVVPWASSFHAEFKGANVAGKVLNPSQPRQVWKWNPPAAGLFKLNTDAAVNSGDGIIGVGVIFRDNDCLVLASSAQRVIATFTPQVAEAVALFRGLRMAKDIGLWPCEIETDAQVLVNLLTSDVIPSSEVGLVIQDIKQILVEFPDCKVAFVPRGANMAAHGLAKLGLSVSCDRFWMEDFPPKICSTVLGEYQNHL</sequence>
<dbReference type="GO" id="GO:0004523">
    <property type="term" value="F:RNA-DNA hybrid ribonuclease activity"/>
    <property type="evidence" value="ECO:0007669"/>
    <property type="project" value="InterPro"/>
</dbReference>